<dbReference type="EMBL" id="FWZU01000005">
    <property type="protein sequence ID" value="SMF36701.1"/>
    <property type="molecule type" value="Genomic_DNA"/>
</dbReference>
<dbReference type="PANTHER" id="PTHR30399:SF1">
    <property type="entry name" value="UTP PYROPHOSPHATASE"/>
    <property type="match status" value="1"/>
</dbReference>
<dbReference type="OrthoDB" id="5321643at2"/>
<dbReference type="InterPro" id="IPR053136">
    <property type="entry name" value="UTP_pyrophosphatase-like"/>
</dbReference>
<dbReference type="AlphaFoldDB" id="A0A1X7EML8"/>
<feature type="domain" description="YgjP-like metallopeptidase" evidence="1">
    <location>
        <begin position="17"/>
        <end position="225"/>
    </location>
</feature>
<proteinExistence type="predicted"/>
<sequence>MCDFPPPYSIRVSARAKNVIIKLIPDKGLEVVLPKGVSKREVPKFLERKREWILSAISHLEGKGFSLSPPKLVLPESIFFAANETEIFIHRVRTRKVGLHVRKNVDKLMLSGTDWTEQEDIAALTEFVRTQARSFLSAEITDLSKELGMNFKKLFIRSQRKRWGSCSSKGNINLNMKLMFLPYSLVRYVIIHELCHTVHLNHSLKYWQLVKQVEPDFQLLEKELGKASLLVPDWINL</sequence>
<dbReference type="CDD" id="cd07344">
    <property type="entry name" value="M48_yhfN_like"/>
    <property type="match status" value="1"/>
</dbReference>
<keyword evidence="3" id="KW-1185">Reference proteome</keyword>
<name>A0A1X7EML8_9BACT</name>
<evidence type="ECO:0000313" key="2">
    <source>
        <dbReference type="EMBL" id="SMF36701.1"/>
    </source>
</evidence>
<organism evidence="2 3">
    <name type="scientific">Desulfovibrio gilichinskyi</name>
    <dbReference type="NCBI Taxonomy" id="1519643"/>
    <lineage>
        <taxon>Bacteria</taxon>
        <taxon>Pseudomonadati</taxon>
        <taxon>Thermodesulfobacteriota</taxon>
        <taxon>Desulfovibrionia</taxon>
        <taxon>Desulfovibrionales</taxon>
        <taxon>Desulfovibrionaceae</taxon>
        <taxon>Desulfovibrio</taxon>
    </lineage>
</organism>
<dbReference type="Gene3D" id="3.30.2010.10">
    <property type="entry name" value="Metalloproteases ('zincins'), catalytic domain"/>
    <property type="match status" value="1"/>
</dbReference>
<dbReference type="InterPro" id="IPR002725">
    <property type="entry name" value="YgjP-like_metallopeptidase"/>
</dbReference>
<gene>
    <name evidence="2" type="ORF">SAMN06295933_3190</name>
</gene>
<dbReference type="Proteomes" id="UP000192906">
    <property type="component" value="Unassembled WGS sequence"/>
</dbReference>
<evidence type="ECO:0000313" key="3">
    <source>
        <dbReference type="Proteomes" id="UP000192906"/>
    </source>
</evidence>
<dbReference type="Pfam" id="PF01863">
    <property type="entry name" value="YgjP-like"/>
    <property type="match status" value="1"/>
</dbReference>
<accession>A0A1X7EML8</accession>
<reference evidence="3" key="1">
    <citation type="submission" date="2017-04" db="EMBL/GenBank/DDBJ databases">
        <authorList>
            <person name="Varghese N."/>
            <person name="Submissions S."/>
        </authorList>
    </citation>
    <scope>NUCLEOTIDE SEQUENCE [LARGE SCALE GENOMIC DNA]</scope>
    <source>
        <strain evidence="3">K3S</strain>
    </source>
</reference>
<dbReference type="PANTHER" id="PTHR30399">
    <property type="entry name" value="UNCHARACTERIZED PROTEIN YGJP"/>
    <property type="match status" value="1"/>
</dbReference>
<protein>
    <recommendedName>
        <fullName evidence="1">YgjP-like metallopeptidase domain-containing protein</fullName>
    </recommendedName>
</protein>
<evidence type="ECO:0000259" key="1">
    <source>
        <dbReference type="Pfam" id="PF01863"/>
    </source>
</evidence>